<organism evidence="1 2">
    <name type="scientific">Marine Group I thaumarchaeote</name>
    <dbReference type="NCBI Taxonomy" id="2511932"/>
    <lineage>
        <taxon>Archaea</taxon>
        <taxon>Nitrososphaerota</taxon>
        <taxon>Marine Group I</taxon>
    </lineage>
</organism>
<reference evidence="1 2" key="1">
    <citation type="journal article" date="2019" name="Environ. Microbiol.">
        <title>Genomics insights into ecotype formation of ammonia-oxidizing archaea in the deep ocean.</title>
        <authorList>
            <person name="Wang Y."/>
            <person name="Huang J.M."/>
            <person name="Cui G.J."/>
            <person name="Nunoura T."/>
            <person name="Takaki Y."/>
            <person name="Li W.L."/>
            <person name="Li J."/>
            <person name="Gao Z.M."/>
            <person name="Takai K."/>
            <person name="Zhang A.Q."/>
            <person name="Stepanauskas R."/>
        </authorList>
    </citation>
    <scope>NUCLEOTIDE SEQUENCE [LARGE SCALE GENOMIC DNA]</scope>
    <source>
        <strain evidence="1 2">L15b</strain>
    </source>
</reference>
<accession>A0A7K4MRD8</accession>
<evidence type="ECO:0000313" key="1">
    <source>
        <dbReference type="EMBL" id="NWJ43456.1"/>
    </source>
</evidence>
<evidence type="ECO:0000313" key="2">
    <source>
        <dbReference type="Proteomes" id="UP000523105"/>
    </source>
</evidence>
<sequence length="91" mass="10161">MNNRRISEIQARIENCTNQEINSVIQMIKNRRTELSMVAGSKLSVGQKVQFSGRGMIVKGVLTKINLKTAVVSESNSPKRWKVSINMLEAA</sequence>
<dbReference type="EMBL" id="JACASV010000026">
    <property type="protein sequence ID" value="NWJ43456.1"/>
    <property type="molecule type" value="Genomic_DNA"/>
</dbReference>
<dbReference type="InterPro" id="IPR055629">
    <property type="entry name" value="DUF7205"/>
</dbReference>
<dbReference type="AlphaFoldDB" id="A0A7K4MRD8"/>
<dbReference type="Proteomes" id="UP000523105">
    <property type="component" value="Unassembled WGS sequence"/>
</dbReference>
<dbReference type="Pfam" id="PF23835">
    <property type="entry name" value="DUF7205"/>
    <property type="match status" value="1"/>
</dbReference>
<name>A0A7K4MRD8_9ARCH</name>
<comment type="caution">
    <text evidence="1">The sequence shown here is derived from an EMBL/GenBank/DDBJ whole genome shotgun (WGS) entry which is preliminary data.</text>
</comment>
<gene>
    <name evidence="1" type="ORF">HX837_04515</name>
</gene>
<proteinExistence type="predicted"/>
<protein>
    <submittedName>
        <fullName evidence="1">Uncharacterized protein</fullName>
    </submittedName>
</protein>